<dbReference type="AlphaFoldDB" id="X8DT57"/>
<accession>X8DT57</accession>
<dbReference type="PATRIC" id="fig|1299321.3.peg.1029"/>
<gene>
    <name evidence="1" type="ORF">I540_1076</name>
</gene>
<sequence length="52" mass="5767">MTSKNKDAVVAAFKTLTARARFLCDGGTPPDLGIGEPPPTVRYWARWSNRMD</sequence>
<reference evidence="1 2" key="1">
    <citation type="submission" date="2013-12" db="EMBL/GenBank/DDBJ databases">
        <authorList>
            <person name="Zelazny A."/>
            <person name="Olivier K."/>
            <person name="Holland S."/>
            <person name="Lenaerts A."/>
            <person name="Ordway D."/>
            <person name="DeGroote M.A."/>
            <person name="Parker T."/>
            <person name="Sizemore C."/>
            <person name="Tallon L.J."/>
            <person name="Sadzewicz L.K."/>
            <person name="Sengamalay N."/>
            <person name="Fraser C.M."/>
            <person name="Hine E."/>
            <person name="Shefchek K.A."/>
            <person name="Das S.P."/>
            <person name="Tettelin H."/>
        </authorList>
    </citation>
    <scope>NUCLEOTIDE SEQUENCE [LARGE SCALE GENOMIC DNA]</scope>
    <source>
        <strain evidence="1 2">1513</strain>
    </source>
</reference>
<proteinExistence type="predicted"/>
<organism evidence="1 2">
    <name type="scientific">Mycobacteroides abscessus subsp. bolletii 1513</name>
    <dbReference type="NCBI Taxonomy" id="1299321"/>
    <lineage>
        <taxon>Bacteria</taxon>
        <taxon>Bacillati</taxon>
        <taxon>Actinomycetota</taxon>
        <taxon>Actinomycetes</taxon>
        <taxon>Mycobacteriales</taxon>
        <taxon>Mycobacteriaceae</taxon>
        <taxon>Mycobacteroides</taxon>
        <taxon>Mycobacteroides abscessus</taxon>
    </lineage>
</organism>
<comment type="caution">
    <text evidence="1">The sequence shown here is derived from an EMBL/GenBank/DDBJ whole genome shotgun (WGS) entry which is preliminary data.</text>
</comment>
<protein>
    <submittedName>
        <fullName evidence="1">Uncharacterized protein</fullName>
    </submittedName>
</protein>
<name>X8DT57_9MYCO</name>
<evidence type="ECO:0000313" key="2">
    <source>
        <dbReference type="Proteomes" id="UP000023351"/>
    </source>
</evidence>
<dbReference type="EMBL" id="JAOJ01000002">
    <property type="protein sequence ID" value="EUA71579.1"/>
    <property type="molecule type" value="Genomic_DNA"/>
</dbReference>
<dbReference type="Proteomes" id="UP000023351">
    <property type="component" value="Unassembled WGS sequence"/>
</dbReference>
<evidence type="ECO:0000313" key="1">
    <source>
        <dbReference type="EMBL" id="EUA71579.1"/>
    </source>
</evidence>